<keyword evidence="4 6" id="KW-1133">Transmembrane helix</keyword>
<keyword evidence="5 6" id="KW-0472">Membrane</keyword>
<feature type="transmembrane region" description="Helical" evidence="6">
    <location>
        <begin position="118"/>
        <end position="137"/>
    </location>
</feature>
<dbReference type="CDD" id="cd15904">
    <property type="entry name" value="TSPO_MBR"/>
    <property type="match status" value="1"/>
</dbReference>
<organism evidence="7 8">
    <name type="scientific">Thermalbibacter longus</name>
    <dbReference type="NCBI Taxonomy" id="2951981"/>
    <lineage>
        <taxon>Bacteria</taxon>
        <taxon>Pseudomonadati</taxon>
        <taxon>Thermomicrobiota</taxon>
        <taxon>Thermomicrobia</taxon>
        <taxon>Thermomicrobiales</taxon>
        <taxon>Thermomicrobiaceae</taxon>
        <taxon>Thermalbibacter</taxon>
    </lineage>
</organism>
<dbReference type="GO" id="GO:0033013">
    <property type="term" value="P:tetrapyrrole metabolic process"/>
    <property type="evidence" value="ECO:0007669"/>
    <property type="project" value="UniProtKB-ARBA"/>
</dbReference>
<dbReference type="GO" id="GO:0016020">
    <property type="term" value="C:membrane"/>
    <property type="evidence" value="ECO:0007669"/>
    <property type="project" value="UniProtKB-SubCell"/>
</dbReference>
<reference evidence="7" key="1">
    <citation type="submission" date="2022-06" db="EMBL/GenBank/DDBJ databases">
        <title>CFH 74404 Thermomicrobiaceae sp.</title>
        <authorList>
            <person name="Ming H."/>
            <person name="Li W.-J."/>
            <person name="Zhao Z."/>
        </authorList>
    </citation>
    <scope>NUCLEOTIDE SEQUENCE</scope>
    <source>
        <strain evidence="7">CFH 74404</strain>
    </source>
</reference>
<dbReference type="EMBL" id="JAMSLR010000006">
    <property type="protein sequence ID" value="MCM8749485.1"/>
    <property type="molecule type" value="Genomic_DNA"/>
</dbReference>
<dbReference type="InterPro" id="IPR038330">
    <property type="entry name" value="TspO/MBR-related_sf"/>
</dbReference>
<dbReference type="RefSeq" id="WP_284057267.1">
    <property type="nucleotide sequence ID" value="NZ_JAMSLR010000006.1"/>
</dbReference>
<feature type="transmembrane region" description="Helical" evidence="6">
    <location>
        <begin position="55"/>
        <end position="73"/>
    </location>
</feature>
<dbReference type="AlphaFoldDB" id="A0AA41WFK6"/>
<dbReference type="PANTHER" id="PTHR10057:SF0">
    <property type="entry name" value="TRANSLOCATOR PROTEIN"/>
    <property type="match status" value="1"/>
</dbReference>
<dbReference type="InterPro" id="IPR004307">
    <property type="entry name" value="TspO_MBR"/>
</dbReference>
<dbReference type="PIRSF" id="PIRSF005859">
    <property type="entry name" value="PBR"/>
    <property type="match status" value="1"/>
</dbReference>
<keyword evidence="3 6" id="KW-0812">Transmembrane</keyword>
<comment type="subcellular location">
    <subcellularLocation>
        <location evidence="1">Membrane</location>
        <topology evidence="1">Multi-pass membrane protein</topology>
    </subcellularLocation>
</comment>
<evidence type="ECO:0000256" key="4">
    <source>
        <dbReference type="ARBA" id="ARBA00022989"/>
    </source>
</evidence>
<feature type="transmembrane region" description="Helical" evidence="6">
    <location>
        <begin position="93"/>
        <end position="111"/>
    </location>
</feature>
<feature type="transmembrane region" description="Helical" evidence="6">
    <location>
        <begin position="143"/>
        <end position="165"/>
    </location>
</feature>
<accession>A0AA41WFK6</accession>
<dbReference type="Pfam" id="PF03073">
    <property type="entry name" value="TspO_MBR"/>
    <property type="match status" value="1"/>
</dbReference>
<evidence type="ECO:0000313" key="8">
    <source>
        <dbReference type="Proteomes" id="UP001165306"/>
    </source>
</evidence>
<proteinExistence type="inferred from homology"/>
<dbReference type="FunFam" id="1.20.1260.100:FF:000001">
    <property type="entry name" value="translocator protein 2"/>
    <property type="match status" value="1"/>
</dbReference>
<evidence type="ECO:0000313" key="7">
    <source>
        <dbReference type="EMBL" id="MCM8749485.1"/>
    </source>
</evidence>
<dbReference type="Proteomes" id="UP001165306">
    <property type="component" value="Unassembled WGS sequence"/>
</dbReference>
<dbReference type="PANTHER" id="PTHR10057">
    <property type="entry name" value="PERIPHERAL-TYPE BENZODIAZEPINE RECEPTOR"/>
    <property type="match status" value="1"/>
</dbReference>
<protein>
    <submittedName>
        <fullName evidence="7">Tryptophan-rich sensory protein</fullName>
    </submittedName>
</protein>
<evidence type="ECO:0000256" key="6">
    <source>
        <dbReference type="SAM" id="Phobius"/>
    </source>
</evidence>
<sequence>MQARSRSWSRQLRSLLPFVAASYGAAALGSLFTARSLGPWYRSLRKPRWTPPDRLFGPVWTVLYGMMAVSAWLVRRAAHASPGHDRAGRAALLSWWLQLVLNVLWSAVFFGRRSLSGGLAVIAPLWGMIASTAVLAARARPLAGLLLLPYLAWTGFAAALNYRIWQLNRRRPLLRRALPS</sequence>
<comment type="caution">
    <text evidence="7">The sequence shown here is derived from an EMBL/GenBank/DDBJ whole genome shotgun (WGS) entry which is preliminary data.</text>
</comment>
<evidence type="ECO:0000256" key="5">
    <source>
        <dbReference type="ARBA" id="ARBA00023136"/>
    </source>
</evidence>
<gene>
    <name evidence="7" type="ORF">NET02_10025</name>
</gene>
<evidence type="ECO:0000256" key="2">
    <source>
        <dbReference type="ARBA" id="ARBA00007524"/>
    </source>
</evidence>
<evidence type="ECO:0000256" key="3">
    <source>
        <dbReference type="ARBA" id="ARBA00022692"/>
    </source>
</evidence>
<evidence type="ECO:0000256" key="1">
    <source>
        <dbReference type="ARBA" id="ARBA00004141"/>
    </source>
</evidence>
<comment type="similarity">
    <text evidence="2">Belongs to the TspO/BZRP family.</text>
</comment>
<keyword evidence="8" id="KW-1185">Reference proteome</keyword>
<dbReference type="Gene3D" id="1.20.1260.100">
    <property type="entry name" value="TspO/MBR protein"/>
    <property type="match status" value="1"/>
</dbReference>
<name>A0AA41WFK6_9BACT</name>
<feature type="transmembrane region" description="Helical" evidence="6">
    <location>
        <begin position="15"/>
        <end position="34"/>
    </location>
</feature>